<protein>
    <submittedName>
        <fullName evidence="2">Siderophore-interacting protein</fullName>
    </submittedName>
</protein>
<dbReference type="Proteomes" id="UP000311713">
    <property type="component" value="Unassembled WGS sequence"/>
</dbReference>
<dbReference type="EMBL" id="VDGT01000002">
    <property type="protein sequence ID" value="TNM33527.1"/>
    <property type="molecule type" value="Genomic_DNA"/>
</dbReference>
<organism evidence="2 3">
    <name type="scientific">Streptomyces sedi</name>
    <dbReference type="NCBI Taxonomy" id="555059"/>
    <lineage>
        <taxon>Bacteria</taxon>
        <taxon>Bacillati</taxon>
        <taxon>Actinomycetota</taxon>
        <taxon>Actinomycetes</taxon>
        <taxon>Kitasatosporales</taxon>
        <taxon>Streptomycetaceae</taxon>
        <taxon>Streptomyces</taxon>
    </lineage>
</organism>
<feature type="domain" description="FAD-binding FR-type" evidence="1">
    <location>
        <begin position="11"/>
        <end position="142"/>
    </location>
</feature>
<evidence type="ECO:0000313" key="2">
    <source>
        <dbReference type="EMBL" id="TNM33527.1"/>
    </source>
</evidence>
<dbReference type="AlphaFoldDB" id="A0A5C4VCB0"/>
<dbReference type="InterPro" id="IPR007037">
    <property type="entry name" value="SIP_rossman_dom"/>
</dbReference>
<proteinExistence type="predicted"/>
<dbReference type="SUPFAM" id="SSF53335">
    <property type="entry name" value="S-adenosyl-L-methionine-dependent methyltransferases"/>
    <property type="match status" value="1"/>
</dbReference>
<dbReference type="InterPro" id="IPR036388">
    <property type="entry name" value="WH-like_DNA-bd_sf"/>
</dbReference>
<evidence type="ECO:0000259" key="1">
    <source>
        <dbReference type="PROSITE" id="PS51384"/>
    </source>
</evidence>
<dbReference type="RefSeq" id="WP_139640704.1">
    <property type="nucleotide sequence ID" value="NZ_BAAAZS010000006.1"/>
</dbReference>
<reference evidence="2 3" key="1">
    <citation type="submission" date="2019-06" db="EMBL/GenBank/DDBJ databases">
        <title>Draft genome of Streptomyces sedi sp. JCM16909.</title>
        <authorList>
            <person name="Klykleung N."/>
            <person name="Tanasupawat S."/>
            <person name="Kudo T."/>
            <person name="Yuki M."/>
            <person name="Ohkuma M."/>
        </authorList>
    </citation>
    <scope>NUCLEOTIDE SEQUENCE [LARGE SCALE GENOMIC DNA]</scope>
    <source>
        <strain evidence="2 3">JCM 16909</strain>
    </source>
</reference>
<dbReference type="Gene3D" id="3.40.50.80">
    <property type="entry name" value="Nucleotide-binding domain of ferredoxin-NADP reductase (FNR) module"/>
    <property type="match status" value="1"/>
</dbReference>
<dbReference type="GO" id="GO:0016491">
    <property type="term" value="F:oxidoreductase activity"/>
    <property type="evidence" value="ECO:0007669"/>
    <property type="project" value="InterPro"/>
</dbReference>
<name>A0A5C4VCB0_9ACTN</name>
<dbReference type="PANTHER" id="PTHR30157:SF0">
    <property type="entry name" value="NADPH-DEPENDENT FERRIC-CHELATE REDUCTASE"/>
    <property type="match status" value="1"/>
</dbReference>
<dbReference type="InterPro" id="IPR039261">
    <property type="entry name" value="FNR_nucleotide-bd"/>
</dbReference>
<dbReference type="Gene3D" id="1.10.10.10">
    <property type="entry name" value="Winged helix-like DNA-binding domain superfamily/Winged helix DNA-binding domain"/>
    <property type="match status" value="1"/>
</dbReference>
<dbReference type="Gene3D" id="3.40.50.150">
    <property type="entry name" value="Vaccinia Virus protein VP39"/>
    <property type="match status" value="1"/>
</dbReference>
<gene>
    <name evidence="2" type="ORF">FH715_04005</name>
</gene>
<dbReference type="InterPro" id="IPR017927">
    <property type="entry name" value="FAD-bd_FR_type"/>
</dbReference>
<dbReference type="Pfam" id="PF04954">
    <property type="entry name" value="SIP"/>
    <property type="match status" value="1"/>
</dbReference>
<comment type="caution">
    <text evidence="2">The sequence shown here is derived from an EMBL/GenBank/DDBJ whole genome shotgun (WGS) entry which is preliminary data.</text>
</comment>
<dbReference type="SUPFAM" id="SSF46785">
    <property type="entry name" value="Winged helix' DNA-binding domain"/>
    <property type="match status" value="1"/>
</dbReference>
<dbReference type="Pfam" id="PF08021">
    <property type="entry name" value="FAD_binding_9"/>
    <property type="match status" value="1"/>
</dbReference>
<dbReference type="InterPro" id="IPR039374">
    <property type="entry name" value="SIP_fam"/>
</dbReference>
<accession>A0A5C4VCB0</accession>
<sequence length="601" mass="64761">MAARTLVTHPLVLRRVEVARTERINARTVRVTLTGEQLGAFPAAGREQPAFASPAFDDHVKLVLTDGGRIEDALPVQLPHGIEWPRAEHRLYRDYTPRRVGDGTLALDFVLGHDGPAADWAQRARAGDELWFVGPKSSTVLPKELDWIVLLGDETALPAVARFLEERPTLAPADLYLTVSHREARIDLPTRPGDRVRWIEDPEHDPALPLRLVRAHPWREGAGYVWGAGESRALLPVRRHLRNELGLTADRINITGYWHARSPEAAADPAGGLVGRPPRTADLPSDALAWFAVRAALRLPVLDTLAGAGALDVEALSVRVRVPRDRLEALLRVLVRHGLVELTDDTAALTATGEALAHDEHARERFDGFDGQLLLSLASLDETLRSGTPGWALSHGRTVHEAAAEDTELYGELVERAESLAFVLDALAADPVVAGAASVVLHGPGAAAVANTLRDRGVRAALTVTGSAEARRTLRPLVSDERVAFGGEFGEETGEPSGRFEVAVAALSLAHRTDDEARRLLARARRAAGTLLLVESPRPDELGPAAADQRLLRMALTGVPSRSPEAVAELATAAGWRLARTLPLGWGYAALVLTDDGPGRG</sequence>
<dbReference type="PROSITE" id="PS51384">
    <property type="entry name" value="FAD_FR"/>
    <property type="match status" value="1"/>
</dbReference>
<dbReference type="InterPro" id="IPR029063">
    <property type="entry name" value="SAM-dependent_MTases_sf"/>
</dbReference>
<dbReference type="PANTHER" id="PTHR30157">
    <property type="entry name" value="FERRIC REDUCTASE, NADPH-DEPENDENT"/>
    <property type="match status" value="1"/>
</dbReference>
<dbReference type="Gene3D" id="2.40.30.10">
    <property type="entry name" value="Translation factors"/>
    <property type="match status" value="1"/>
</dbReference>
<dbReference type="OrthoDB" id="3211041at2"/>
<keyword evidence="3" id="KW-1185">Reference proteome</keyword>
<dbReference type="InterPro" id="IPR013113">
    <property type="entry name" value="SIP_FAD-bd"/>
</dbReference>
<evidence type="ECO:0000313" key="3">
    <source>
        <dbReference type="Proteomes" id="UP000311713"/>
    </source>
</evidence>
<dbReference type="CDD" id="cd06193">
    <property type="entry name" value="siderophore_interacting"/>
    <property type="match status" value="1"/>
</dbReference>
<dbReference type="InterPro" id="IPR036390">
    <property type="entry name" value="WH_DNA-bd_sf"/>
</dbReference>